<keyword evidence="5 11" id="KW-0285">Flavoprotein</keyword>
<evidence type="ECO:0000256" key="6">
    <source>
        <dbReference type="ARBA" id="ARBA00022643"/>
    </source>
</evidence>
<evidence type="ECO:0000256" key="3">
    <source>
        <dbReference type="ARBA" id="ARBA00013036"/>
    </source>
</evidence>
<gene>
    <name evidence="11" type="primary">aroC</name>
    <name evidence="12" type="ORF">AUJ73_03705</name>
</gene>
<dbReference type="CDD" id="cd07304">
    <property type="entry name" value="Chorismate_synthase"/>
    <property type="match status" value="1"/>
</dbReference>
<evidence type="ECO:0000256" key="5">
    <source>
        <dbReference type="ARBA" id="ARBA00022630"/>
    </source>
</evidence>
<dbReference type="PANTHER" id="PTHR21085">
    <property type="entry name" value="CHORISMATE SYNTHASE"/>
    <property type="match status" value="1"/>
</dbReference>
<dbReference type="PANTHER" id="PTHR21085:SF0">
    <property type="entry name" value="CHORISMATE SYNTHASE"/>
    <property type="match status" value="1"/>
</dbReference>
<dbReference type="NCBIfam" id="TIGR00033">
    <property type="entry name" value="aroC"/>
    <property type="match status" value="1"/>
</dbReference>
<dbReference type="GO" id="GO:0009073">
    <property type="term" value="P:aromatic amino acid family biosynthetic process"/>
    <property type="evidence" value="ECO:0007669"/>
    <property type="project" value="UniProtKB-KW"/>
</dbReference>
<comment type="caution">
    <text evidence="12">The sequence shown here is derived from an EMBL/GenBank/DDBJ whole genome shotgun (WGS) entry which is preliminary data.</text>
</comment>
<keyword evidence="6 11" id="KW-0288">FMN</keyword>
<dbReference type="SUPFAM" id="SSF103263">
    <property type="entry name" value="Chorismate synthase, AroC"/>
    <property type="match status" value="1"/>
</dbReference>
<dbReference type="PIRSF" id="PIRSF001456">
    <property type="entry name" value="Chorismate_synth"/>
    <property type="match status" value="1"/>
</dbReference>
<dbReference type="FunFam" id="3.60.150.10:FF:000002">
    <property type="entry name" value="Chorismate synthase"/>
    <property type="match status" value="1"/>
</dbReference>
<feature type="binding site" evidence="11">
    <location>
        <position position="46"/>
    </location>
    <ligand>
        <name>NADP(+)</name>
        <dbReference type="ChEBI" id="CHEBI:58349"/>
    </ligand>
</feature>
<keyword evidence="4 11" id="KW-0028">Amino-acid biosynthesis</keyword>
<evidence type="ECO:0000256" key="10">
    <source>
        <dbReference type="ARBA" id="ARBA00023239"/>
    </source>
</evidence>
<evidence type="ECO:0000256" key="1">
    <source>
        <dbReference type="ARBA" id="ARBA00005044"/>
    </source>
</evidence>
<dbReference type="Pfam" id="PF01264">
    <property type="entry name" value="Chorismate_synt"/>
    <property type="match status" value="1"/>
</dbReference>
<feature type="binding site" evidence="11">
    <location>
        <position position="296"/>
    </location>
    <ligand>
        <name>FMN</name>
        <dbReference type="ChEBI" id="CHEBI:58210"/>
    </ligand>
</feature>
<dbReference type="InterPro" id="IPR000453">
    <property type="entry name" value="Chorismate_synth"/>
</dbReference>
<dbReference type="GO" id="GO:0010181">
    <property type="term" value="F:FMN binding"/>
    <property type="evidence" value="ECO:0007669"/>
    <property type="project" value="TreeGrafter"/>
</dbReference>
<dbReference type="GO" id="GO:0004107">
    <property type="term" value="F:chorismate synthase activity"/>
    <property type="evidence" value="ECO:0007669"/>
    <property type="project" value="UniProtKB-UniRule"/>
</dbReference>
<dbReference type="STRING" id="1805209.AUJ73_03705"/>
<accession>A0A1J4TMS7</accession>
<dbReference type="Proteomes" id="UP000183120">
    <property type="component" value="Unassembled WGS sequence"/>
</dbReference>
<dbReference type="AlphaFoldDB" id="A0A1J4TMS7"/>
<dbReference type="PROSITE" id="PS00788">
    <property type="entry name" value="CHORISMATE_SYNTHASE_2"/>
    <property type="match status" value="1"/>
</dbReference>
<dbReference type="InterPro" id="IPR020541">
    <property type="entry name" value="Chorismate_synthase_CS"/>
</dbReference>
<dbReference type="GO" id="GO:0009423">
    <property type="term" value="P:chorismate biosynthetic process"/>
    <property type="evidence" value="ECO:0007669"/>
    <property type="project" value="UniProtKB-UniRule"/>
</dbReference>
<comment type="similarity">
    <text evidence="2 11">Belongs to the chorismate synthase family.</text>
</comment>
<keyword evidence="8 11" id="KW-0521">NADP</keyword>
<feature type="binding site" evidence="11">
    <location>
        <begin position="311"/>
        <end position="315"/>
    </location>
    <ligand>
        <name>FMN</name>
        <dbReference type="ChEBI" id="CHEBI:58210"/>
    </ligand>
</feature>
<dbReference type="InterPro" id="IPR035904">
    <property type="entry name" value="Chorismate_synth_AroC_sf"/>
</dbReference>
<keyword evidence="10 11" id="KW-0456">Lyase</keyword>
<feature type="binding site" evidence="11">
    <location>
        <begin position="131"/>
        <end position="133"/>
    </location>
    <ligand>
        <name>FMN</name>
        <dbReference type="ChEBI" id="CHEBI:58210"/>
    </ligand>
</feature>
<proteinExistence type="inferred from homology"/>
<keyword evidence="7 11" id="KW-0274">FAD</keyword>
<evidence type="ECO:0000256" key="4">
    <source>
        <dbReference type="ARBA" id="ARBA00022605"/>
    </source>
</evidence>
<dbReference type="EC" id="4.2.3.5" evidence="3 11"/>
<evidence type="ECO:0000313" key="13">
    <source>
        <dbReference type="Proteomes" id="UP000183120"/>
    </source>
</evidence>
<keyword evidence="9 11" id="KW-0057">Aromatic amino acid biosynthesis</keyword>
<comment type="catalytic activity">
    <reaction evidence="11">
        <text>5-O-(1-carboxyvinyl)-3-phosphoshikimate = chorismate + phosphate</text>
        <dbReference type="Rhea" id="RHEA:21020"/>
        <dbReference type="ChEBI" id="CHEBI:29748"/>
        <dbReference type="ChEBI" id="CHEBI:43474"/>
        <dbReference type="ChEBI" id="CHEBI:57701"/>
        <dbReference type="EC" id="4.2.3.5"/>
    </reaction>
</comment>
<dbReference type="HAMAP" id="MF_00300">
    <property type="entry name" value="Chorismate_synth"/>
    <property type="match status" value="1"/>
</dbReference>
<evidence type="ECO:0000256" key="8">
    <source>
        <dbReference type="ARBA" id="ARBA00022857"/>
    </source>
</evidence>
<evidence type="ECO:0000256" key="2">
    <source>
        <dbReference type="ARBA" id="ARBA00008014"/>
    </source>
</evidence>
<comment type="subunit">
    <text evidence="11">Homotetramer.</text>
</comment>
<name>A0A1J4TMS7_9BACT</name>
<feature type="binding site" evidence="11">
    <location>
        <position position="40"/>
    </location>
    <ligand>
        <name>NADP(+)</name>
        <dbReference type="ChEBI" id="CHEBI:58349"/>
    </ligand>
</feature>
<dbReference type="UniPathway" id="UPA00053">
    <property type="reaction ID" value="UER00090"/>
</dbReference>
<comment type="cofactor">
    <cofactor evidence="11">
        <name>FMNH2</name>
        <dbReference type="ChEBI" id="CHEBI:57618"/>
    </cofactor>
    <text evidence="11">Reduced FMN (FMNH(2)).</text>
</comment>
<comment type="caution">
    <text evidence="11">Lacks conserved residue(s) required for the propagation of feature annotation.</text>
</comment>
<dbReference type="NCBIfam" id="NF003793">
    <property type="entry name" value="PRK05382.1"/>
    <property type="match status" value="1"/>
</dbReference>
<evidence type="ECO:0000256" key="11">
    <source>
        <dbReference type="HAMAP-Rule" id="MF_00300"/>
    </source>
</evidence>
<dbReference type="GO" id="GO:0008652">
    <property type="term" value="P:amino acid biosynthetic process"/>
    <property type="evidence" value="ECO:0007669"/>
    <property type="project" value="UniProtKB-KW"/>
</dbReference>
<evidence type="ECO:0000256" key="7">
    <source>
        <dbReference type="ARBA" id="ARBA00022827"/>
    </source>
</evidence>
<feature type="binding site" evidence="11">
    <location>
        <position position="337"/>
    </location>
    <ligand>
        <name>FMN</name>
        <dbReference type="ChEBI" id="CHEBI:58210"/>
    </ligand>
</feature>
<reference evidence="12 13" key="1">
    <citation type="journal article" date="2016" name="Environ. Microbiol.">
        <title>Genomic resolution of a cold subsurface aquifer community provides metabolic insights for novel microbes adapted to high CO concentrations.</title>
        <authorList>
            <person name="Probst A.J."/>
            <person name="Castelle C.J."/>
            <person name="Singh A."/>
            <person name="Brown C.T."/>
            <person name="Anantharaman K."/>
            <person name="Sharon I."/>
            <person name="Hug L.A."/>
            <person name="Burstein D."/>
            <person name="Emerson J.B."/>
            <person name="Thomas B.C."/>
            <person name="Banfield J.F."/>
        </authorList>
    </citation>
    <scope>NUCLEOTIDE SEQUENCE [LARGE SCALE GENOMIC DNA]</scope>
    <source>
        <strain evidence="12">CG1_02_37_22</strain>
    </source>
</reference>
<evidence type="ECO:0000313" key="12">
    <source>
        <dbReference type="EMBL" id="OIO13468.1"/>
    </source>
</evidence>
<dbReference type="Gene3D" id="3.60.150.10">
    <property type="entry name" value="Chorismate synthase AroC"/>
    <property type="match status" value="1"/>
</dbReference>
<evidence type="ECO:0000256" key="9">
    <source>
        <dbReference type="ARBA" id="ARBA00023141"/>
    </source>
</evidence>
<dbReference type="GO" id="GO:0005829">
    <property type="term" value="C:cytosol"/>
    <property type="evidence" value="ECO:0007669"/>
    <property type="project" value="TreeGrafter"/>
</dbReference>
<protein>
    <recommendedName>
        <fullName evidence="3 11">Chorismate synthase</fullName>
        <shortName evidence="11">CS</shortName>
        <ecNumber evidence="3 11">4.2.3.5</ecNumber>
    </recommendedName>
    <alternativeName>
        <fullName evidence="11">5-enolpyruvylshikimate-3-phosphate phospholyase</fullName>
    </alternativeName>
</protein>
<sequence>MLRFLTAGESHGPVETAIIDGIPAGLEITEEEIQSELDRRKMGTGRGGRGFIEKDKVNILSGVRYGITLGSPITLSVNNMDFDNNLKIMTNKSVDLESMKKSRLTKPRPGHADLAGVLKYGFTDIRNVSERASARETVMRVALGAVAKKLLSELHIKVASHTIQIGNITVNSNNYNFEKILTIDSIDPDIRCLNPDFSVKMKKAILEAIKQKDTLGGVIEIITRNVPPGIGSHVHWDRKLDSKLAQSLMSIPSVKTVEIGNGLQSSHLPGSKVHDEILFDNNRYFRKTNNNGGIEGGISNGEDIVCKIYLKPISTLGNPLNSVDIITKKKVQADIQRSDICVVPRAGVIGEACVALILAELCLEKFGGDTIREFKVNYRNYITNISDHVSSV</sequence>
<dbReference type="EMBL" id="MNUY01000058">
    <property type="protein sequence ID" value="OIO13468.1"/>
    <property type="molecule type" value="Genomic_DNA"/>
</dbReference>
<organism evidence="12 13">
    <name type="scientific">Candidatus Gottesmanbacteria bacterium CG1_02_37_22</name>
    <dbReference type="NCBI Taxonomy" id="1805209"/>
    <lineage>
        <taxon>Bacteria</taxon>
        <taxon>Candidatus Gottesmaniibacteriota</taxon>
    </lineage>
</organism>
<comment type="function">
    <text evidence="11">Catalyzes the anti-1,4-elimination of the C-3 phosphate and the C-6 proR hydrogen from 5-enolpyruvylshikimate-3-phosphate (EPSP) to yield chorismate, which is the branch point compound that serves as the starting substrate for the three terminal pathways of aromatic amino acid biosynthesis. This reaction introduces a second double bond into the aromatic ring system.</text>
</comment>
<comment type="pathway">
    <text evidence="1 11">Metabolic intermediate biosynthesis; chorismate biosynthesis; chorismate from D-erythrose 4-phosphate and phosphoenolpyruvate: step 7/7.</text>
</comment>